<dbReference type="Proteomes" id="UP000288002">
    <property type="component" value="Unassembled WGS sequence"/>
</dbReference>
<evidence type="ECO:0000313" key="1">
    <source>
        <dbReference type="EMBL" id="RVD75852.1"/>
    </source>
</evidence>
<gene>
    <name evidence="1" type="ORF">A9HBioS_4114</name>
</gene>
<reference evidence="1 2" key="1">
    <citation type="submission" date="2016-10" db="EMBL/GenBank/DDBJ databases">
        <title>Search of new enzymes for the oxidation of sulfur compounds.</title>
        <authorList>
            <person name="Novo A."/>
            <person name="Moreira I.S."/>
            <person name="Castro P.M."/>
        </authorList>
    </citation>
    <scope>NUCLEOTIDE SEQUENCE [LARGE SCALE GENOMIC DNA]</scope>
    <source>
        <strain evidence="1 2">A9</strain>
    </source>
</reference>
<accession>A0AA94ELK4</accession>
<proteinExistence type="predicted"/>
<name>A0AA94ELK4_9PSED</name>
<protein>
    <submittedName>
        <fullName evidence="1">Uncharacterized protein</fullName>
    </submittedName>
</protein>
<organism evidence="1 2">
    <name type="scientific">Pseudomonas koreensis</name>
    <dbReference type="NCBI Taxonomy" id="198620"/>
    <lineage>
        <taxon>Bacteria</taxon>
        <taxon>Pseudomonadati</taxon>
        <taxon>Pseudomonadota</taxon>
        <taxon>Gammaproteobacteria</taxon>
        <taxon>Pseudomonadales</taxon>
        <taxon>Pseudomonadaceae</taxon>
        <taxon>Pseudomonas</taxon>
    </lineage>
</organism>
<dbReference type="EMBL" id="MKWS01000015">
    <property type="protein sequence ID" value="RVD75852.1"/>
    <property type="molecule type" value="Genomic_DNA"/>
</dbReference>
<sequence length="225" mass="24700">MCGAQIDIAALHIDLCHAVQITHGERGVTHAGLYRAGIDFQRLATVGGNLEKRFALIQPRHALAFIDGAGERRVGVEQHLGAVFQLQALALADHGQVIGLEAHRQVAETEQAEDQHGGGGQRFPVRAQTFEQGDFRRLRGKTLRTLHHLRPIPDRLGLGERLGIQRVGRQPRVKLPGLLFVRTAEHDEPVQSLVHCASGVLRCVGRRRAVGVRHGGSSGFWRSSF</sequence>
<dbReference type="AlphaFoldDB" id="A0AA94ELK4"/>
<evidence type="ECO:0000313" key="2">
    <source>
        <dbReference type="Proteomes" id="UP000288002"/>
    </source>
</evidence>
<comment type="caution">
    <text evidence="1">The sequence shown here is derived from an EMBL/GenBank/DDBJ whole genome shotgun (WGS) entry which is preliminary data.</text>
</comment>